<reference evidence="6" key="1">
    <citation type="journal article" date="2019" name="Int. J. Syst. Evol. Microbiol.">
        <title>The Global Catalogue of Microorganisms (GCM) 10K type strain sequencing project: providing services to taxonomists for standard genome sequencing and annotation.</title>
        <authorList>
            <consortium name="The Broad Institute Genomics Platform"/>
            <consortium name="The Broad Institute Genome Sequencing Center for Infectious Disease"/>
            <person name="Wu L."/>
            <person name="Ma J."/>
        </authorList>
    </citation>
    <scope>NUCLEOTIDE SEQUENCE [LARGE SCALE GENOMIC DNA]</scope>
    <source>
        <strain evidence="6">KCTC 32141</strain>
    </source>
</reference>
<feature type="region of interest" description="Disordered" evidence="2">
    <location>
        <begin position="358"/>
        <end position="383"/>
    </location>
</feature>
<keyword evidence="1 3" id="KW-0732">Signal</keyword>
<feature type="domain" description="Secretion system C-terminal sorting" evidence="4">
    <location>
        <begin position="405"/>
        <end position="479"/>
    </location>
</feature>
<organism evidence="5 6">
    <name type="scientific">Lacinutrix iliipiscaria</name>
    <dbReference type="NCBI Taxonomy" id="1230532"/>
    <lineage>
        <taxon>Bacteria</taxon>
        <taxon>Pseudomonadati</taxon>
        <taxon>Bacteroidota</taxon>
        <taxon>Flavobacteriia</taxon>
        <taxon>Flavobacteriales</taxon>
        <taxon>Flavobacteriaceae</taxon>
        <taxon>Lacinutrix</taxon>
    </lineage>
</organism>
<feature type="signal peptide" evidence="3">
    <location>
        <begin position="1"/>
        <end position="19"/>
    </location>
</feature>
<protein>
    <submittedName>
        <fullName evidence="5">T9SS type A sorting domain-containing protein</fullName>
    </submittedName>
</protein>
<feature type="chain" id="PRO_5046794460" evidence="3">
    <location>
        <begin position="20"/>
        <end position="480"/>
    </location>
</feature>
<keyword evidence="6" id="KW-1185">Reference proteome</keyword>
<dbReference type="RefSeq" id="WP_183488499.1">
    <property type="nucleotide sequence ID" value="NZ_JBHUOV010000007.1"/>
</dbReference>
<feature type="compositionally biased region" description="Acidic residues" evidence="2">
    <location>
        <begin position="358"/>
        <end position="367"/>
    </location>
</feature>
<comment type="caution">
    <text evidence="5">The sequence shown here is derived from an EMBL/GenBank/DDBJ whole genome shotgun (WGS) entry which is preliminary data.</text>
</comment>
<proteinExistence type="predicted"/>
<dbReference type="NCBIfam" id="TIGR04183">
    <property type="entry name" value="Por_Secre_tail"/>
    <property type="match status" value="1"/>
</dbReference>
<evidence type="ECO:0000256" key="3">
    <source>
        <dbReference type="SAM" id="SignalP"/>
    </source>
</evidence>
<gene>
    <name evidence="5" type="ORF">ACFS5M_11300</name>
</gene>
<accession>A0ABW5WQT1</accession>
<name>A0ABW5WQT1_9FLAO</name>
<evidence type="ECO:0000256" key="2">
    <source>
        <dbReference type="SAM" id="MobiDB-lite"/>
    </source>
</evidence>
<dbReference type="Pfam" id="PF18962">
    <property type="entry name" value="Por_Secre_tail"/>
    <property type="match status" value="1"/>
</dbReference>
<evidence type="ECO:0000259" key="4">
    <source>
        <dbReference type="Pfam" id="PF18962"/>
    </source>
</evidence>
<evidence type="ECO:0000313" key="5">
    <source>
        <dbReference type="EMBL" id="MFD2824257.1"/>
    </source>
</evidence>
<evidence type="ECO:0000256" key="1">
    <source>
        <dbReference type="ARBA" id="ARBA00022729"/>
    </source>
</evidence>
<evidence type="ECO:0000313" key="6">
    <source>
        <dbReference type="Proteomes" id="UP001597533"/>
    </source>
</evidence>
<dbReference type="EMBL" id="JBHUOV010000007">
    <property type="protein sequence ID" value="MFD2824257.1"/>
    <property type="molecule type" value="Genomic_DNA"/>
</dbReference>
<dbReference type="InterPro" id="IPR026444">
    <property type="entry name" value="Secre_tail"/>
</dbReference>
<dbReference type="Proteomes" id="UP001597533">
    <property type="component" value="Unassembled WGS sequence"/>
</dbReference>
<sequence>MKQKVLFLLIIPMSFMMYAVEGFSFETYTDECYDDASFFMTPNCGGGTATITGDLGGSFAFNPIPSDGAAISPITGEVVFGVSGATYSVEYTTAGPSPETSIQIFTVLINDDASFFMTPNCGGATATITGDLGGVFAFNPIVGDGAVIDPITGVISEGSHGTTYTVMYTTWGDCPDSSLENVTVFTSPEIVTPTAIQACTVGGITEYNLDSRTDEILNGSVDVSLTFHESFSDAANGINALTSPYINTVSNQILFVRGEDLVSGCYSIVELELIAVDCLDTDTDGVIDADEDINRNGNLDDDDTDMDSIPNYLDNDDDGDLVDTIDEISIVDGRTMHDFIDTDGDLIENYLDDDDDGDGVLTVDEDYNNNGNPTDDDTNSNSIPDYLDSTVALSINTFNFNSYLLYPNPTKTFVNIEFNTNVSEKINVNIYDVQGKLVLNVNSKIDGHKVQLDVSYLSKGMYFVELKNNHFKTVEKLIVE</sequence>